<dbReference type="Proteomes" id="UP000195569">
    <property type="component" value="Unassembled WGS sequence"/>
</dbReference>
<evidence type="ECO:0000313" key="1">
    <source>
        <dbReference type="EMBL" id="SIT46460.1"/>
    </source>
</evidence>
<comment type="caution">
    <text evidence="1">The sequence shown here is derived from an EMBL/GenBank/DDBJ whole genome shotgun (WGS) entry which is preliminary data.</text>
</comment>
<accession>A0A1N7SGL4</accession>
<reference evidence="1" key="1">
    <citation type="submission" date="2016-12" db="EMBL/GenBank/DDBJ databases">
        <authorList>
            <person name="Moulin L."/>
        </authorList>
    </citation>
    <scope>NUCLEOTIDE SEQUENCE [LARGE SCALE GENOMIC DNA]</scope>
    <source>
        <strain evidence="1">STM 7183</strain>
    </source>
</reference>
<dbReference type="AlphaFoldDB" id="A0A1N7SGL4"/>
<gene>
    <name evidence="1" type="ORF">BN2476_510003</name>
</gene>
<name>A0A1N7SGL4_9BURK</name>
<dbReference type="EMBL" id="CYGY02000051">
    <property type="protein sequence ID" value="SIT46460.1"/>
    <property type="molecule type" value="Genomic_DNA"/>
</dbReference>
<keyword evidence="2" id="KW-1185">Reference proteome</keyword>
<sequence length="77" mass="8259">MFSENPATSDVIRMTVQGASEMIDAPAGVPLILVHSVVFSRSCANGFSTPSLLYAARHAARGGNLNSETSMRRFCQQ</sequence>
<evidence type="ECO:0000313" key="2">
    <source>
        <dbReference type="Proteomes" id="UP000195569"/>
    </source>
</evidence>
<protein>
    <submittedName>
        <fullName evidence="1">Uncharacterized protein</fullName>
    </submittedName>
</protein>
<organism evidence="1 2">
    <name type="scientific">Paraburkholderia piptadeniae</name>
    <dbReference type="NCBI Taxonomy" id="1701573"/>
    <lineage>
        <taxon>Bacteria</taxon>
        <taxon>Pseudomonadati</taxon>
        <taxon>Pseudomonadota</taxon>
        <taxon>Betaproteobacteria</taxon>
        <taxon>Burkholderiales</taxon>
        <taxon>Burkholderiaceae</taxon>
        <taxon>Paraburkholderia</taxon>
    </lineage>
</organism>
<proteinExistence type="predicted"/>